<dbReference type="PANTHER" id="PTHR33680:SF12">
    <property type="entry name" value="GRF ZINC FINGER _ ZINC KNUCKLE PROTEIN"/>
    <property type="match status" value="1"/>
</dbReference>
<evidence type="ECO:0008006" key="9">
    <source>
        <dbReference type="Google" id="ProtNLM"/>
    </source>
</evidence>
<dbReference type="Proteomes" id="UP000836841">
    <property type="component" value="Chromosome 6"/>
</dbReference>
<accession>A0AAU9SRR3</accession>
<organism evidence="7 8">
    <name type="scientific">Thlaspi arvense</name>
    <name type="common">Field penny-cress</name>
    <dbReference type="NCBI Taxonomy" id="13288"/>
    <lineage>
        <taxon>Eukaryota</taxon>
        <taxon>Viridiplantae</taxon>
        <taxon>Streptophyta</taxon>
        <taxon>Embryophyta</taxon>
        <taxon>Tracheophyta</taxon>
        <taxon>Spermatophyta</taxon>
        <taxon>Magnoliopsida</taxon>
        <taxon>eudicotyledons</taxon>
        <taxon>Gunneridae</taxon>
        <taxon>Pentapetalae</taxon>
        <taxon>rosids</taxon>
        <taxon>malvids</taxon>
        <taxon>Brassicales</taxon>
        <taxon>Brassicaceae</taxon>
        <taxon>Thlaspideae</taxon>
        <taxon>Thlaspi</taxon>
    </lineage>
</organism>
<sequence>MQTGNCFRCRQAGHWINDCPLKFSADDPPPSIHCPCGGGFCEIKVSNTQENPGRRFYKCPAAQNCTFFRWCDKVTDEDIRFRPAFTIPNCPCGSGPCRRVTADSGPNAGRSYLLCGIKKGFGACGFFKWENVERPPSCDSADEMDFWVEADLVSSDVESSFQACGVPENANRVASLEKECQGSVSTHDVSTFENLDAMSASDVHSAAAVVNQGVPLSDPIVIEPEEQWMKSLHGDQATDCALSKLSVDEAMSHLIRDTVSSGSAVKHERKNRERPVAGTGEAEWSFPNLQDLMEQYNSEKLRLESVSGKHVQVLSAFMSSYSRLRLLQEKTSRLRKMLIETEEEMACCEAETLEFGAGFRKVAGEMAESQKRMQETAEKLGKEVEALKHKEFVDMKRRRC</sequence>
<dbReference type="PANTHER" id="PTHR33680">
    <property type="entry name" value="OS07G0190500 PROTEIN"/>
    <property type="match status" value="1"/>
</dbReference>
<dbReference type="Pfam" id="PF00098">
    <property type="entry name" value="zf-CCHC"/>
    <property type="match status" value="1"/>
</dbReference>
<proteinExistence type="predicted"/>
<evidence type="ECO:0000313" key="7">
    <source>
        <dbReference type="EMBL" id="CAH2072809.1"/>
    </source>
</evidence>
<dbReference type="GO" id="GO:0008270">
    <property type="term" value="F:zinc ion binding"/>
    <property type="evidence" value="ECO:0007669"/>
    <property type="project" value="UniProtKB-KW"/>
</dbReference>
<evidence type="ECO:0000256" key="3">
    <source>
        <dbReference type="ARBA" id="ARBA00022833"/>
    </source>
</evidence>
<feature type="domain" description="CCHC-type" evidence="5">
    <location>
        <begin position="6"/>
        <end position="20"/>
    </location>
</feature>
<dbReference type="Pfam" id="PF06839">
    <property type="entry name" value="Zn_ribbon_GRF"/>
    <property type="match status" value="2"/>
</dbReference>
<dbReference type="InterPro" id="IPR001878">
    <property type="entry name" value="Znf_CCHC"/>
</dbReference>
<evidence type="ECO:0000259" key="5">
    <source>
        <dbReference type="PROSITE" id="PS50158"/>
    </source>
</evidence>
<dbReference type="SUPFAM" id="SSF57756">
    <property type="entry name" value="Retrovirus zinc finger-like domains"/>
    <property type="match status" value="1"/>
</dbReference>
<dbReference type="SMART" id="SM00343">
    <property type="entry name" value="ZnF_C2HC"/>
    <property type="match status" value="1"/>
</dbReference>
<dbReference type="EMBL" id="OU466862">
    <property type="protein sequence ID" value="CAH2072809.1"/>
    <property type="molecule type" value="Genomic_DNA"/>
</dbReference>
<dbReference type="Gene3D" id="4.10.60.10">
    <property type="entry name" value="Zinc finger, CCHC-type"/>
    <property type="match status" value="1"/>
</dbReference>
<dbReference type="InterPro" id="IPR010666">
    <property type="entry name" value="Znf_GRF"/>
</dbReference>
<evidence type="ECO:0000256" key="4">
    <source>
        <dbReference type="PROSITE-ProRule" id="PRU00047"/>
    </source>
</evidence>
<feature type="domain" description="GRF-type" evidence="6">
    <location>
        <begin position="34"/>
        <end position="74"/>
    </location>
</feature>
<protein>
    <recommendedName>
        <fullName evidence="9">CCHC-type domain-containing protein</fullName>
    </recommendedName>
</protein>
<keyword evidence="1" id="KW-0479">Metal-binding</keyword>
<evidence type="ECO:0000259" key="6">
    <source>
        <dbReference type="PROSITE" id="PS51999"/>
    </source>
</evidence>
<name>A0AAU9SRR3_THLAR</name>
<keyword evidence="8" id="KW-1185">Reference proteome</keyword>
<dbReference type="PROSITE" id="PS50158">
    <property type="entry name" value="ZF_CCHC"/>
    <property type="match status" value="1"/>
</dbReference>
<reference evidence="7 8" key="1">
    <citation type="submission" date="2022-03" db="EMBL/GenBank/DDBJ databases">
        <authorList>
            <person name="Nunn A."/>
            <person name="Chopra R."/>
            <person name="Nunn A."/>
            <person name="Contreras Garrido A."/>
        </authorList>
    </citation>
    <scope>NUCLEOTIDE SEQUENCE [LARGE SCALE GENOMIC DNA]</scope>
</reference>
<dbReference type="InterPro" id="IPR036875">
    <property type="entry name" value="Znf_CCHC_sf"/>
</dbReference>
<evidence type="ECO:0000256" key="2">
    <source>
        <dbReference type="ARBA" id="ARBA00022771"/>
    </source>
</evidence>
<evidence type="ECO:0000256" key="1">
    <source>
        <dbReference type="ARBA" id="ARBA00022723"/>
    </source>
</evidence>
<dbReference type="PROSITE" id="PS51999">
    <property type="entry name" value="ZF_GRF"/>
    <property type="match status" value="2"/>
</dbReference>
<gene>
    <name evidence="7" type="ORF">TAV2_LOCUS19524</name>
</gene>
<keyword evidence="3" id="KW-0862">Zinc</keyword>
<feature type="domain" description="GRF-type" evidence="6">
    <location>
        <begin position="90"/>
        <end position="133"/>
    </location>
</feature>
<dbReference type="GO" id="GO:0003676">
    <property type="term" value="F:nucleic acid binding"/>
    <property type="evidence" value="ECO:0007669"/>
    <property type="project" value="InterPro"/>
</dbReference>
<keyword evidence="2 4" id="KW-0863">Zinc-finger</keyword>
<evidence type="ECO:0000313" key="8">
    <source>
        <dbReference type="Proteomes" id="UP000836841"/>
    </source>
</evidence>
<dbReference type="AlphaFoldDB" id="A0AAU9SRR3"/>